<dbReference type="InterPro" id="IPR016084">
    <property type="entry name" value="Haem_Oase-like_multi-hlx"/>
</dbReference>
<accession>A0ABV9S988</accession>
<evidence type="ECO:0000256" key="1">
    <source>
        <dbReference type="ARBA" id="ARBA00022617"/>
    </source>
</evidence>
<name>A0ABV9S988_9PSEU</name>
<dbReference type="RefSeq" id="WP_378060736.1">
    <property type="nucleotide sequence ID" value="NZ_JBHSIS010000022.1"/>
</dbReference>
<proteinExistence type="predicted"/>
<keyword evidence="2" id="KW-0479">Metal-binding</keyword>
<dbReference type="PRINTS" id="PR00088">
    <property type="entry name" value="HAEMOXYGNASE"/>
</dbReference>
<keyword evidence="1" id="KW-0349">Heme</keyword>
<evidence type="ECO:0000313" key="4">
    <source>
        <dbReference type="EMBL" id="MFC4858320.1"/>
    </source>
</evidence>
<keyword evidence="3" id="KW-0408">Iron</keyword>
<reference evidence="5" key="1">
    <citation type="journal article" date="2019" name="Int. J. Syst. Evol. Microbiol.">
        <title>The Global Catalogue of Microorganisms (GCM) 10K type strain sequencing project: providing services to taxonomists for standard genome sequencing and annotation.</title>
        <authorList>
            <consortium name="The Broad Institute Genomics Platform"/>
            <consortium name="The Broad Institute Genome Sequencing Center for Infectious Disease"/>
            <person name="Wu L."/>
            <person name="Ma J."/>
        </authorList>
    </citation>
    <scope>NUCLEOTIDE SEQUENCE [LARGE SCALE GENOMIC DNA]</scope>
    <source>
        <strain evidence="5">ZS-22-S1</strain>
    </source>
</reference>
<dbReference type="PANTHER" id="PTHR10720">
    <property type="entry name" value="HEME OXYGENASE"/>
    <property type="match status" value="1"/>
</dbReference>
<evidence type="ECO:0000256" key="2">
    <source>
        <dbReference type="ARBA" id="ARBA00022723"/>
    </source>
</evidence>
<dbReference type="InterPro" id="IPR002051">
    <property type="entry name" value="Haem_Oase"/>
</dbReference>
<dbReference type="PANTHER" id="PTHR10720:SF0">
    <property type="entry name" value="HEME OXYGENASE"/>
    <property type="match status" value="1"/>
</dbReference>
<dbReference type="Proteomes" id="UP001595859">
    <property type="component" value="Unassembled WGS sequence"/>
</dbReference>
<gene>
    <name evidence="4" type="ORF">ACFPCV_32900</name>
</gene>
<dbReference type="Gene3D" id="1.20.910.10">
    <property type="entry name" value="Heme oxygenase-like"/>
    <property type="match status" value="1"/>
</dbReference>
<dbReference type="PIRSF" id="PIRSF000343">
    <property type="entry name" value="Haem_Oase"/>
    <property type="match status" value="1"/>
</dbReference>
<organism evidence="4 5">
    <name type="scientific">Actinophytocola glycyrrhizae</name>
    <dbReference type="NCBI Taxonomy" id="2044873"/>
    <lineage>
        <taxon>Bacteria</taxon>
        <taxon>Bacillati</taxon>
        <taxon>Actinomycetota</taxon>
        <taxon>Actinomycetes</taxon>
        <taxon>Pseudonocardiales</taxon>
        <taxon>Pseudonocardiaceae</taxon>
    </lineage>
</organism>
<dbReference type="SUPFAM" id="SSF48613">
    <property type="entry name" value="Heme oxygenase-like"/>
    <property type="match status" value="1"/>
</dbReference>
<evidence type="ECO:0000256" key="3">
    <source>
        <dbReference type="ARBA" id="ARBA00023004"/>
    </source>
</evidence>
<protein>
    <submittedName>
        <fullName evidence="4">Heme oxygenase (Biliverdin-producing)</fullName>
    </submittedName>
</protein>
<evidence type="ECO:0000313" key="5">
    <source>
        <dbReference type="Proteomes" id="UP001595859"/>
    </source>
</evidence>
<comment type="caution">
    <text evidence="4">The sequence shown here is derived from an EMBL/GenBank/DDBJ whole genome shotgun (WGS) entry which is preliminary data.</text>
</comment>
<dbReference type="CDD" id="cd19165">
    <property type="entry name" value="HemeO"/>
    <property type="match status" value="1"/>
</dbReference>
<keyword evidence="5" id="KW-1185">Reference proteome</keyword>
<sequence>MTDLEVERLSVRLRDATRDEHERTESSPFVTALMDGRLDRQAYAALLQQSYLFYSVLEEAGERWRGDPVVGPFVSDALVRGPALEADLAWLCGPRWRSALAPLPATQRYVDRLRAVCFSSRSAFVAHHYTRYLGDLSGGQIIRSKLRTIYGLTGDGVRFYLFDDIAKPKVFKDDYRALIDTAPWDTGERTNLVAEANEAFRLNRGVFDDLGKALGVGWTGSCDR</sequence>
<dbReference type="InterPro" id="IPR016053">
    <property type="entry name" value="Haem_Oase-like"/>
</dbReference>
<dbReference type="EMBL" id="JBHSIS010000022">
    <property type="protein sequence ID" value="MFC4858320.1"/>
    <property type="molecule type" value="Genomic_DNA"/>
</dbReference>
<dbReference type="Pfam" id="PF01126">
    <property type="entry name" value="Heme_oxygenase"/>
    <property type="match status" value="1"/>
</dbReference>